<feature type="coiled-coil region" evidence="2">
    <location>
        <begin position="90"/>
        <end position="205"/>
    </location>
</feature>
<gene>
    <name evidence="5" type="ORF">CX676_05220</name>
</gene>
<dbReference type="GO" id="GO:0016020">
    <property type="term" value="C:membrane"/>
    <property type="evidence" value="ECO:0007669"/>
    <property type="project" value="UniProtKB-UniRule"/>
</dbReference>
<evidence type="ECO:0000313" key="5">
    <source>
        <dbReference type="EMBL" id="AUH63636.1"/>
    </source>
</evidence>
<protein>
    <submittedName>
        <fullName evidence="5">Flagellar motor protein</fullName>
    </submittedName>
</protein>
<evidence type="ECO:0000256" key="2">
    <source>
        <dbReference type="SAM" id="Coils"/>
    </source>
</evidence>
<proteinExistence type="predicted"/>
<keyword evidence="3" id="KW-1133">Transmembrane helix</keyword>
<name>A0A2H5EWE7_9RHOB</name>
<organism evidence="5 6">
    <name type="scientific">Paracoccus zhejiangensis</name>
    <dbReference type="NCBI Taxonomy" id="1077935"/>
    <lineage>
        <taxon>Bacteria</taxon>
        <taxon>Pseudomonadati</taxon>
        <taxon>Pseudomonadota</taxon>
        <taxon>Alphaproteobacteria</taxon>
        <taxon>Rhodobacterales</taxon>
        <taxon>Paracoccaceae</taxon>
        <taxon>Paracoccus</taxon>
    </lineage>
</organism>
<dbReference type="CDD" id="cd07185">
    <property type="entry name" value="OmpA_C-like"/>
    <property type="match status" value="1"/>
</dbReference>
<dbReference type="OrthoDB" id="9815217at2"/>
<dbReference type="InterPro" id="IPR050330">
    <property type="entry name" value="Bact_OuterMem_StrucFunc"/>
</dbReference>
<dbReference type="PANTHER" id="PTHR30329">
    <property type="entry name" value="STATOR ELEMENT OF FLAGELLAR MOTOR COMPLEX"/>
    <property type="match status" value="1"/>
</dbReference>
<dbReference type="PANTHER" id="PTHR30329:SF21">
    <property type="entry name" value="LIPOPROTEIN YIAD-RELATED"/>
    <property type="match status" value="1"/>
</dbReference>
<evidence type="ECO:0000313" key="6">
    <source>
        <dbReference type="Proteomes" id="UP000234530"/>
    </source>
</evidence>
<evidence type="ECO:0000256" key="1">
    <source>
        <dbReference type="PROSITE-ProRule" id="PRU00473"/>
    </source>
</evidence>
<accession>A0A2H5EWE7</accession>
<keyword evidence="2" id="KW-0175">Coiled coil</keyword>
<keyword evidence="5" id="KW-0966">Cell projection</keyword>
<keyword evidence="1 3" id="KW-0472">Membrane</keyword>
<feature type="coiled-coil region" evidence="2">
    <location>
        <begin position="398"/>
        <end position="426"/>
    </location>
</feature>
<feature type="transmembrane region" description="Helical" evidence="3">
    <location>
        <begin position="20"/>
        <end position="40"/>
    </location>
</feature>
<keyword evidence="6" id="KW-1185">Reference proteome</keyword>
<dbReference type="AlphaFoldDB" id="A0A2H5EWE7"/>
<dbReference type="NCBIfam" id="NF006542">
    <property type="entry name" value="PRK09039.1-1"/>
    <property type="match status" value="2"/>
</dbReference>
<feature type="domain" description="OmpA-like" evidence="4">
    <location>
        <begin position="444"/>
        <end position="572"/>
    </location>
</feature>
<dbReference type="EMBL" id="CP025430">
    <property type="protein sequence ID" value="AUH63636.1"/>
    <property type="molecule type" value="Genomic_DNA"/>
</dbReference>
<dbReference type="InterPro" id="IPR006665">
    <property type="entry name" value="OmpA-like"/>
</dbReference>
<feature type="coiled-coil region" evidence="2">
    <location>
        <begin position="283"/>
        <end position="366"/>
    </location>
</feature>
<dbReference type="RefSeq" id="WP_101751678.1">
    <property type="nucleotide sequence ID" value="NZ_CP025430.1"/>
</dbReference>
<dbReference type="PROSITE" id="PS51123">
    <property type="entry name" value="OMPA_2"/>
    <property type="match status" value="1"/>
</dbReference>
<dbReference type="KEGG" id="pzh:CX676_05220"/>
<sequence length="572" mass="61594">MALNRASNKRFSTNIWPGFVDALATLLMVMIFVLTIALVVQSVLRDQITSKDDEIALQDQQLATQDQRLSAQEQRLGVLGSQVAQLTGALTASEDEAAALGGQLADAEAEARRRAAEITRLSTDLTARRQQLAAQEQKLAQTGQELEQAQSRMSDFEAEVAALIAAREAGTAQAATREAELQSQLAEEQRKSSAAELAVAAARDEIDAQAEQARLAAARRDALQALIADLRSRGSGAAADQAQLQTALSEAEAARLAESEAAKALRARLESADSELTAMTLSLEESRRKAEETLTLLAAAEAARERLGGEIAEKATEAEQQAALLATARAELAKQEDLSAEGQRRVALLNEQVASLTGQLGRLQAALDSAGEGQETAELRVAELGQQLNAALLRTSEERQARLALEQQAREAAEAEAKDLARYRSEFFGRLSQILQGREGVEVVGDRFVFSSEVLFQPGEAALSEAGRTQVRNVTGLLDSVSSEIPPEIDWIIRVDGHTDNLPLSGTGRYRDNWELSQARALAVVRYMIDELGFPAGRVAATGFADTRPVAAGDTPEARALNRRIELKLTER</sequence>
<dbReference type="Gene3D" id="3.30.1330.60">
    <property type="entry name" value="OmpA-like domain"/>
    <property type="match status" value="1"/>
</dbReference>
<keyword evidence="3" id="KW-0812">Transmembrane</keyword>
<keyword evidence="5" id="KW-0282">Flagellum</keyword>
<dbReference type="SUPFAM" id="SSF103088">
    <property type="entry name" value="OmpA-like"/>
    <property type="match status" value="1"/>
</dbReference>
<reference evidence="5 6" key="1">
    <citation type="journal article" date="2013" name="Antonie Van Leeuwenhoek">
        <title>Paracoccus zhejiangensis sp. nov., isolated from activated sludge in wastewater-treatment system.</title>
        <authorList>
            <person name="Wu Z.G."/>
            <person name="Zhang D.F."/>
            <person name="Liu Y.L."/>
            <person name="Wang F."/>
            <person name="Jiang X."/>
            <person name="Li C."/>
            <person name="Li S.P."/>
            <person name="Hong Q."/>
            <person name="Li W.J."/>
        </authorList>
    </citation>
    <scope>NUCLEOTIDE SEQUENCE [LARGE SCALE GENOMIC DNA]</scope>
    <source>
        <strain evidence="5 6">J6</strain>
    </source>
</reference>
<dbReference type="Proteomes" id="UP000234530">
    <property type="component" value="Chromosome"/>
</dbReference>
<dbReference type="Pfam" id="PF00691">
    <property type="entry name" value="OmpA"/>
    <property type="match status" value="1"/>
</dbReference>
<dbReference type="Gene3D" id="1.10.287.1490">
    <property type="match status" value="1"/>
</dbReference>
<evidence type="ECO:0000259" key="4">
    <source>
        <dbReference type="PROSITE" id="PS51123"/>
    </source>
</evidence>
<dbReference type="InterPro" id="IPR036737">
    <property type="entry name" value="OmpA-like_sf"/>
</dbReference>
<evidence type="ECO:0000256" key="3">
    <source>
        <dbReference type="SAM" id="Phobius"/>
    </source>
</evidence>
<keyword evidence="5" id="KW-0969">Cilium</keyword>